<protein>
    <submittedName>
        <fullName evidence="1">Uncharacterized protein</fullName>
    </submittedName>
</protein>
<reference evidence="1" key="2">
    <citation type="journal article" date="2021" name="Genome Biol. Evol.">
        <title>Developing a high-quality reference genome for a parasitic bivalve with doubly uniparental inheritance (Bivalvia: Unionida).</title>
        <authorList>
            <person name="Smith C.H."/>
        </authorList>
    </citation>
    <scope>NUCLEOTIDE SEQUENCE</scope>
    <source>
        <strain evidence="1">CHS0354</strain>
        <tissue evidence="1">Mantle</tissue>
    </source>
</reference>
<sequence length="99" mass="11122">MYPQGYTIGPLQKENRIEVAGDTRCQIFAYDYIHKLTVQVHCLINSSSRSAMTDDVQTVGRYGNVRNVNGRVTSDTDGLIYCPDGVQKDRIPWNLVGIN</sequence>
<dbReference type="AlphaFoldDB" id="A0AAE0T6Q5"/>
<comment type="caution">
    <text evidence="1">The sequence shown here is derived from an EMBL/GenBank/DDBJ whole genome shotgun (WGS) entry which is preliminary data.</text>
</comment>
<dbReference type="Proteomes" id="UP001195483">
    <property type="component" value="Unassembled WGS sequence"/>
</dbReference>
<evidence type="ECO:0000313" key="2">
    <source>
        <dbReference type="Proteomes" id="UP001195483"/>
    </source>
</evidence>
<evidence type="ECO:0000313" key="1">
    <source>
        <dbReference type="EMBL" id="KAK3604339.1"/>
    </source>
</evidence>
<keyword evidence="2" id="KW-1185">Reference proteome</keyword>
<proteinExistence type="predicted"/>
<reference evidence="1" key="3">
    <citation type="submission" date="2023-05" db="EMBL/GenBank/DDBJ databases">
        <authorList>
            <person name="Smith C.H."/>
        </authorList>
    </citation>
    <scope>NUCLEOTIDE SEQUENCE</scope>
    <source>
        <strain evidence="1">CHS0354</strain>
        <tissue evidence="1">Mantle</tissue>
    </source>
</reference>
<accession>A0AAE0T6Q5</accession>
<feature type="non-terminal residue" evidence="1">
    <location>
        <position position="99"/>
    </location>
</feature>
<name>A0AAE0T6Q5_9BIVA</name>
<organism evidence="1 2">
    <name type="scientific">Potamilus streckersoni</name>
    <dbReference type="NCBI Taxonomy" id="2493646"/>
    <lineage>
        <taxon>Eukaryota</taxon>
        <taxon>Metazoa</taxon>
        <taxon>Spiralia</taxon>
        <taxon>Lophotrochozoa</taxon>
        <taxon>Mollusca</taxon>
        <taxon>Bivalvia</taxon>
        <taxon>Autobranchia</taxon>
        <taxon>Heteroconchia</taxon>
        <taxon>Palaeoheterodonta</taxon>
        <taxon>Unionida</taxon>
        <taxon>Unionoidea</taxon>
        <taxon>Unionidae</taxon>
        <taxon>Ambleminae</taxon>
        <taxon>Lampsilini</taxon>
        <taxon>Potamilus</taxon>
    </lineage>
</organism>
<reference evidence="1" key="1">
    <citation type="journal article" date="2021" name="Genome Biol. Evol.">
        <title>A High-Quality Reference Genome for a Parasitic Bivalve with Doubly Uniparental Inheritance (Bivalvia: Unionida).</title>
        <authorList>
            <person name="Smith C.H."/>
        </authorList>
    </citation>
    <scope>NUCLEOTIDE SEQUENCE</scope>
    <source>
        <strain evidence="1">CHS0354</strain>
    </source>
</reference>
<dbReference type="EMBL" id="JAEAOA010000076">
    <property type="protein sequence ID" value="KAK3604339.1"/>
    <property type="molecule type" value="Genomic_DNA"/>
</dbReference>
<gene>
    <name evidence="1" type="ORF">CHS0354_000337</name>
</gene>